<reference evidence="1 2" key="1">
    <citation type="submission" date="2020-02" db="EMBL/GenBank/DDBJ databases">
        <title>Complete genome of Muricauda sp. 501str8.</title>
        <authorList>
            <person name="Dong B."/>
            <person name="Zhu S."/>
            <person name="Yang J."/>
            <person name="Chen J."/>
        </authorList>
    </citation>
    <scope>NUCLEOTIDE SEQUENCE [LARGE SCALE GENOMIC DNA]</scope>
    <source>
        <strain evidence="1 2">501str8</strain>
    </source>
</reference>
<dbReference type="Proteomes" id="UP000502928">
    <property type="component" value="Chromosome"/>
</dbReference>
<dbReference type="InterPro" id="IPR009061">
    <property type="entry name" value="DNA-bd_dom_put_sf"/>
</dbReference>
<protein>
    <submittedName>
        <fullName evidence="1">Helix-turn-helix domain-containing protein</fullName>
    </submittedName>
</protein>
<dbReference type="KEGG" id="mut:GVT53_03700"/>
<gene>
    <name evidence="1" type="ORF">GVT53_03700</name>
</gene>
<organism evidence="1 2">
    <name type="scientific">Flagellimonas oceani</name>
    <dbReference type="NCBI Taxonomy" id="2698672"/>
    <lineage>
        <taxon>Bacteria</taxon>
        <taxon>Pseudomonadati</taxon>
        <taxon>Bacteroidota</taxon>
        <taxon>Flavobacteriia</taxon>
        <taxon>Flavobacteriales</taxon>
        <taxon>Flavobacteriaceae</taxon>
        <taxon>Flagellimonas</taxon>
    </lineage>
</organism>
<accession>A0A6G7IZR8</accession>
<evidence type="ECO:0000313" key="2">
    <source>
        <dbReference type="Proteomes" id="UP000502928"/>
    </source>
</evidence>
<proteinExistence type="predicted"/>
<dbReference type="SUPFAM" id="SSF46955">
    <property type="entry name" value="Putative DNA-binding domain"/>
    <property type="match status" value="1"/>
</dbReference>
<sequence>MENPFKEQIEGLEFYRWISVDDCSEKLNVSKRTVFKYLKEGKIRGVKWKNRRLVDSVSVIGFLLEKRVIEYEQLKSEEMKKMVKRKLIE</sequence>
<dbReference type="RefSeq" id="WP_166247476.1">
    <property type="nucleotide sequence ID" value="NZ_CP049616.1"/>
</dbReference>
<keyword evidence="2" id="KW-1185">Reference proteome</keyword>
<name>A0A6G7IZR8_9FLAO</name>
<evidence type="ECO:0000313" key="1">
    <source>
        <dbReference type="EMBL" id="QII43814.1"/>
    </source>
</evidence>
<dbReference type="AlphaFoldDB" id="A0A6G7IZR8"/>
<dbReference type="EMBL" id="CP049616">
    <property type="protein sequence ID" value="QII43814.1"/>
    <property type="molecule type" value="Genomic_DNA"/>
</dbReference>